<dbReference type="RefSeq" id="WP_149567905.1">
    <property type="nucleotide sequence ID" value="NZ_CP035807.1"/>
</dbReference>
<dbReference type="OrthoDB" id="9814022at2"/>
<evidence type="ECO:0000313" key="3">
    <source>
        <dbReference type="Proteomes" id="UP000323824"/>
    </source>
</evidence>
<dbReference type="SUPFAM" id="SSF103642">
    <property type="entry name" value="Sec-C motif"/>
    <property type="match status" value="1"/>
</dbReference>
<dbReference type="EMBL" id="CP035807">
    <property type="protein sequence ID" value="QEN04662.1"/>
    <property type="molecule type" value="Genomic_DNA"/>
</dbReference>
<dbReference type="PANTHER" id="PTHR33747">
    <property type="entry name" value="UPF0225 PROTEIN SCO1677"/>
    <property type="match status" value="1"/>
</dbReference>
<dbReference type="SUPFAM" id="SSF54427">
    <property type="entry name" value="NTF2-like"/>
    <property type="match status" value="1"/>
</dbReference>
<accession>A0A5C1QEK9</accession>
<dbReference type="NCBIfam" id="NF002486">
    <property type="entry name" value="PRK01752.1"/>
    <property type="match status" value="1"/>
</dbReference>
<sequence length="160" mass="18000">MSSCPCGSGKELDVCCKPYISGAVKAPTAESLMRARYTAYTQVEVDFIMKSHDSKTRDQISKDETKSWAESSQWLGLDVIRVEKGSEDDKEGLVEFKAYYKQNGVKHTHHEEASFVKKRGSWYFEDSKIVNKPIVREGEKVGRNDPCPCGSGKKYKKCCG</sequence>
<dbReference type="InterPro" id="IPR032710">
    <property type="entry name" value="NTF2-like_dom_sf"/>
</dbReference>
<dbReference type="PANTHER" id="PTHR33747:SF1">
    <property type="entry name" value="ADENYLATE CYCLASE-ASSOCIATED CAP C-TERMINAL DOMAIN-CONTAINING PROTEIN"/>
    <property type="match status" value="1"/>
</dbReference>
<name>A0A5C1QEK9_9SPIO</name>
<reference evidence="2 3" key="1">
    <citation type="submission" date="2019-02" db="EMBL/GenBank/DDBJ databases">
        <authorList>
            <person name="Fomenkov A."/>
            <person name="Dubinina G."/>
            <person name="Grabovich M."/>
            <person name="Vincze T."/>
            <person name="Roberts R.J."/>
        </authorList>
    </citation>
    <scope>NUCLEOTIDE SEQUENCE [LARGE SCALE GENOMIC DNA]</scope>
    <source>
        <strain evidence="2 3">P</strain>
    </source>
</reference>
<gene>
    <name evidence="2" type="ORF">EW093_08075</name>
</gene>
<protein>
    <submittedName>
        <fullName evidence="2">YchJ family protein</fullName>
    </submittedName>
</protein>
<evidence type="ECO:0000313" key="2">
    <source>
        <dbReference type="EMBL" id="QEN04662.1"/>
    </source>
</evidence>
<dbReference type="InterPro" id="IPR004027">
    <property type="entry name" value="SEC_C_motif"/>
</dbReference>
<dbReference type="Gene3D" id="3.10.450.50">
    <property type="match status" value="1"/>
</dbReference>
<dbReference type="Proteomes" id="UP000323824">
    <property type="component" value="Chromosome"/>
</dbReference>
<dbReference type="Pfam" id="PF02810">
    <property type="entry name" value="SEC-C"/>
    <property type="match status" value="1"/>
</dbReference>
<organism evidence="2 3">
    <name type="scientific">Thiospirochaeta perfilievii</name>
    <dbReference type="NCBI Taxonomy" id="252967"/>
    <lineage>
        <taxon>Bacteria</taxon>
        <taxon>Pseudomonadati</taxon>
        <taxon>Spirochaetota</taxon>
        <taxon>Spirochaetia</taxon>
        <taxon>Spirochaetales</taxon>
        <taxon>Spirochaetaceae</taxon>
        <taxon>Thiospirochaeta</taxon>
    </lineage>
</organism>
<dbReference type="Pfam" id="PF17775">
    <property type="entry name" value="YchJ_M-like"/>
    <property type="match status" value="1"/>
</dbReference>
<evidence type="ECO:0000259" key="1">
    <source>
        <dbReference type="Pfam" id="PF17775"/>
    </source>
</evidence>
<proteinExistence type="predicted"/>
<dbReference type="KEGG" id="sper:EW093_08075"/>
<dbReference type="InterPro" id="IPR048469">
    <property type="entry name" value="YchJ-like_M"/>
</dbReference>
<keyword evidence="3" id="KW-1185">Reference proteome</keyword>
<dbReference type="AlphaFoldDB" id="A0A5C1QEK9"/>
<feature type="domain" description="YchJ-like middle NTF2-like" evidence="1">
    <location>
        <begin position="28"/>
        <end position="126"/>
    </location>
</feature>
<dbReference type="NCBIfam" id="NF002449">
    <property type="entry name" value="PRK01617.1"/>
    <property type="match status" value="1"/>
</dbReference>
<reference evidence="2 3" key="2">
    <citation type="submission" date="2019-09" db="EMBL/GenBank/DDBJ databases">
        <title>Complete Genome Sequence and Methylome Analysis of free living Spirochaetas.</title>
        <authorList>
            <person name="Leshcheva N."/>
            <person name="Mikheeva N."/>
        </authorList>
    </citation>
    <scope>NUCLEOTIDE SEQUENCE [LARGE SCALE GENOMIC DNA]</scope>
    <source>
        <strain evidence="2 3">P</strain>
    </source>
</reference>